<evidence type="ECO:0000256" key="1">
    <source>
        <dbReference type="ARBA" id="ARBA00004613"/>
    </source>
</evidence>
<feature type="compositionally biased region" description="Pro residues" evidence="7">
    <location>
        <begin position="2198"/>
        <end position="2207"/>
    </location>
</feature>
<proteinExistence type="predicted"/>
<dbReference type="PROSITE" id="PS01208">
    <property type="entry name" value="VWFC_1"/>
    <property type="match status" value="6"/>
</dbReference>
<feature type="compositionally biased region" description="Pro residues" evidence="7">
    <location>
        <begin position="2030"/>
        <end position="2039"/>
    </location>
</feature>
<feature type="compositionally biased region" description="Pro residues" evidence="7">
    <location>
        <begin position="2093"/>
        <end position="2102"/>
    </location>
</feature>
<feature type="compositionally biased region" description="Low complexity" evidence="7">
    <location>
        <begin position="2124"/>
        <end position="2134"/>
    </location>
</feature>
<feature type="domain" description="VWFC" evidence="9">
    <location>
        <begin position="763"/>
        <end position="828"/>
    </location>
</feature>
<dbReference type="GO" id="GO:0005576">
    <property type="term" value="C:extracellular region"/>
    <property type="evidence" value="ECO:0007669"/>
    <property type="project" value="UniProtKB-SubCell"/>
</dbReference>
<comment type="caution">
    <text evidence="12">The sequence shown here is derived from an EMBL/GenBank/DDBJ whole genome shotgun (WGS) entry which is preliminary data.</text>
</comment>
<feature type="compositionally biased region" description="Pro residues" evidence="7">
    <location>
        <begin position="2177"/>
        <end position="2186"/>
    </location>
</feature>
<evidence type="ECO:0000256" key="4">
    <source>
        <dbReference type="ARBA" id="ARBA00022737"/>
    </source>
</evidence>
<feature type="domain" description="VWFC" evidence="9">
    <location>
        <begin position="1280"/>
        <end position="1347"/>
    </location>
</feature>
<feature type="region of interest" description="Disordered" evidence="7">
    <location>
        <begin position="1978"/>
        <end position="2251"/>
    </location>
</feature>
<dbReference type="PRINTS" id="PR01217">
    <property type="entry name" value="PRICHEXTENSN"/>
</dbReference>
<organism evidence="12 13">
    <name type="scientific">Elysia crispata</name>
    <name type="common">lettuce slug</name>
    <dbReference type="NCBI Taxonomy" id="231223"/>
    <lineage>
        <taxon>Eukaryota</taxon>
        <taxon>Metazoa</taxon>
        <taxon>Spiralia</taxon>
        <taxon>Lophotrochozoa</taxon>
        <taxon>Mollusca</taxon>
        <taxon>Gastropoda</taxon>
        <taxon>Heterobranchia</taxon>
        <taxon>Euthyneura</taxon>
        <taxon>Panpulmonata</taxon>
        <taxon>Sacoglossa</taxon>
        <taxon>Placobranchoidea</taxon>
        <taxon>Plakobranchidae</taxon>
        <taxon>Elysia</taxon>
    </lineage>
</organism>
<feature type="domain" description="VWFC" evidence="9">
    <location>
        <begin position="1806"/>
        <end position="1872"/>
    </location>
</feature>
<evidence type="ECO:0000256" key="3">
    <source>
        <dbReference type="ARBA" id="ARBA00022729"/>
    </source>
</evidence>
<keyword evidence="4" id="KW-0677">Repeat</keyword>
<dbReference type="InterPro" id="IPR036465">
    <property type="entry name" value="vWFA_dom_sf"/>
</dbReference>
<evidence type="ECO:0000256" key="8">
    <source>
        <dbReference type="SAM" id="SignalP"/>
    </source>
</evidence>
<evidence type="ECO:0000256" key="2">
    <source>
        <dbReference type="ARBA" id="ARBA00022525"/>
    </source>
</evidence>
<evidence type="ECO:0000259" key="11">
    <source>
        <dbReference type="PROSITE" id="PS51670"/>
    </source>
</evidence>
<dbReference type="InterPro" id="IPR003582">
    <property type="entry name" value="ShKT_dom"/>
</dbReference>
<comment type="caution">
    <text evidence="6">Lacks conserved residue(s) required for the propagation of feature annotation.</text>
</comment>
<feature type="compositionally biased region" description="Low complexity" evidence="7">
    <location>
        <begin position="1998"/>
        <end position="2008"/>
    </location>
</feature>
<evidence type="ECO:0000259" key="9">
    <source>
        <dbReference type="PROSITE" id="PS50184"/>
    </source>
</evidence>
<feature type="domain" description="VWFC" evidence="9">
    <location>
        <begin position="1366"/>
        <end position="1432"/>
    </location>
</feature>
<feature type="domain" description="VWFC" evidence="9">
    <location>
        <begin position="1019"/>
        <end position="1086"/>
    </location>
</feature>
<dbReference type="PROSITE" id="PS50184">
    <property type="entry name" value="VWFC_2"/>
    <property type="match status" value="10"/>
</dbReference>
<dbReference type="InterPro" id="IPR050525">
    <property type="entry name" value="ECM_Assembly_Org"/>
</dbReference>
<dbReference type="InterPro" id="IPR001007">
    <property type="entry name" value="VWF_dom"/>
</dbReference>
<comment type="subcellular location">
    <subcellularLocation>
        <location evidence="1">Secreted</location>
    </subcellularLocation>
</comment>
<feature type="chain" id="PRO_5041993052" evidence="8">
    <location>
        <begin position="23"/>
        <end position="2615"/>
    </location>
</feature>
<feature type="compositionally biased region" description="Low complexity" evidence="7">
    <location>
        <begin position="1237"/>
        <end position="1264"/>
    </location>
</feature>
<feature type="domain" description="VWFA" evidence="10">
    <location>
        <begin position="230"/>
        <end position="405"/>
    </location>
</feature>
<feature type="compositionally biased region" description="Low complexity" evidence="7">
    <location>
        <begin position="2187"/>
        <end position="2197"/>
    </location>
</feature>
<dbReference type="SMART" id="SM00254">
    <property type="entry name" value="ShKT"/>
    <property type="match status" value="3"/>
</dbReference>
<protein>
    <submittedName>
        <fullName evidence="12">Uncharacterized protein</fullName>
    </submittedName>
</protein>
<feature type="compositionally biased region" description="Pro residues" evidence="7">
    <location>
        <begin position="2072"/>
        <end position="2081"/>
    </location>
</feature>
<accession>A0AAE1DX51</accession>
<feature type="compositionally biased region" description="Low complexity" evidence="7">
    <location>
        <begin position="2082"/>
        <end position="2092"/>
    </location>
</feature>
<dbReference type="PANTHER" id="PTHR24020">
    <property type="entry name" value="COLLAGEN ALPHA"/>
    <property type="match status" value="1"/>
</dbReference>
<dbReference type="EMBL" id="JAWDGP010001994">
    <property type="protein sequence ID" value="KAK3786239.1"/>
    <property type="molecule type" value="Genomic_DNA"/>
</dbReference>
<dbReference type="SUPFAM" id="SSF53300">
    <property type="entry name" value="vWA-like"/>
    <property type="match status" value="2"/>
</dbReference>
<feature type="region of interest" description="Disordered" evidence="7">
    <location>
        <begin position="1223"/>
        <end position="1274"/>
    </location>
</feature>
<evidence type="ECO:0000256" key="7">
    <source>
        <dbReference type="SAM" id="MobiDB-lite"/>
    </source>
</evidence>
<keyword evidence="13" id="KW-1185">Reference proteome</keyword>
<evidence type="ECO:0000259" key="10">
    <source>
        <dbReference type="PROSITE" id="PS50234"/>
    </source>
</evidence>
<feature type="compositionally biased region" description="Low complexity" evidence="7">
    <location>
        <begin position="2233"/>
        <end position="2251"/>
    </location>
</feature>
<dbReference type="PANTHER" id="PTHR24020:SF84">
    <property type="entry name" value="VWFA DOMAIN-CONTAINING PROTEIN"/>
    <property type="match status" value="1"/>
</dbReference>
<dbReference type="SUPFAM" id="SSF57603">
    <property type="entry name" value="FnI-like domain"/>
    <property type="match status" value="1"/>
</dbReference>
<feature type="compositionally biased region" description="Pro residues" evidence="7">
    <location>
        <begin position="1988"/>
        <end position="1997"/>
    </location>
</feature>
<feature type="signal peptide" evidence="8">
    <location>
        <begin position="1"/>
        <end position="22"/>
    </location>
</feature>
<feature type="compositionally biased region" description="Pro residues" evidence="7">
    <location>
        <begin position="2114"/>
        <end position="2123"/>
    </location>
</feature>
<sequence length="2615" mass="279219">MEGNRLVILAILCAWHVASSYAQVSPKTDVVFLLDSSNAVGPAKLASLRAFLLDLVQQWNIGPDGVQVSVVSYGAGIHEEFDLDTNGDIQSVKQAVLSVPFRGGTSDQADGIKYARDISFTSSHGARPDANHVIIHVTDQAPADPGATVREAQLAFDQGTKLYSIAVGDGSGPQQMNKMTSDPLSRYLLKADTYSSLKSLVPVLGSRINNEVPSSSANLPPPSSCLQTADLVFLIDSSSSVGQNDFHHLEDFLKDVIMQLPVQPDKVRVGVAQYGNHPSLEFGLDVYSERLSLMRAVDSVQFMGGGTNTGSALHYATDKIFSPALGSRQNVPHIAVVITDGQSGDQAATAAAADRARQKGVNLIAMGVGHNVDQAELASIADDPDNGHVFQSISYKDLKALSTQILDAACKVKLVTTTAPAAGVASPQPCVDKLSNCGYYSKDTCNDYRPWAEEHCAKFCGFCTVDDQATPCADQLDCSGYPVSVCTDPNYLAWNTVNCPRYCGLCRECRHVLYHNTCLADNRGLCRECRHVLYHNTCLADNRGLCRECRHVLYHNTCLADNRGLCRECRHVLYHNTCLADNRGLCRECRHVLYHNTCLADNRGLCRECRHVLYHNTCLADNRGLCRECRHVLYHNTCLADNRGLCRECRHVLYHNTCLADNRGLCPETSEPLGYYGQCFYKGMAYSHGEKWLDGCDYECVCEDGHSGQYSCYNRCPVYQDLPRDCTLITVPGECCLKPVCDFNQKVTTTQGSGKGINSQGIDMCVYAGRQYYTGQSWEIGCDLKCTCTEARLGTYVCQSYCPTYTTVPPYCRLVRKPGDCCETPVCEFNTVTGVRDGRGTTSGRGIAAIPDPVCVNKQPDCTSAGKAACREFPQWAQENCALYCDMCVPATPAANPDDRCLHDGKAYNKGDRWPLGCDLECVCEVPELGYYRCDSKCPKYSNLPATCSTHLESGECCPQTVCPSGAFYPSSTNVTSVGNGDGLSQRLDNGQTVNVLPSKSPRVASGGQVNFNWRNRIDGCLFQGRVFVQGQQWQVGCQLTCVCADATVGKYQCRDRCPTYENVPPTCQNVTDPADTCCVYPAACGPGTNYVPIPVYPQEVTSISAVMSPSVTDLLSGQVTTQLTVALDGITVRAPTTPSSGQGSGYCIYKNVRYQHAATWEDGCLYNCVCEDGLTGTYRCIEKCERYVQLPAECHLEQDPNNPCCERPVCVFADGHEEIRGNRSSTLAPAPPTPASPTTKPPFETAMTTLAPPTGAPTTLTPPTITPPTMKPTPGRVPEMCRYEGNLYTEGQTWYDACDFKCTCVDGLTNSYTCLTRCPLYEGDFSSCAQVADPEDPQCCSVPSCTGEPIPPGRFTGTGTVPARDKCLYKGALYSSGETWQDGCRFQCECTDPGIGLYQCTNRCPKVAAVPQGCALVPDVINPCCQTVACSPTPSPGSGGSTVEPPKADVCVYEQATYFEGQSWFDGCQKQCRCEQAGIYTCTDRCPSYEGLPQDCVLVTDDLDPCCKKAQCSPLIGVTVGTGQVPTLPPKVVTGVAEAPDPGLVPRLGACVYKGVLRGQGEQWFDGCQYSCTCEGAQTGRFKCTDRCPSYAAVPPQCQLLKDAAEPCCEVAVCDPNYVTPGPGVITTLSPPHTAVCVYEGKSYTQGQSWYAGCDYRCVCEDADQGIYRCTNRCPYLGGRLPGECQLVPDPSDPLCCEVASCRPAASNTSAGYLIPTLPPATFTGRQVTPTPGPEQVPQPDVCIYGGQTYRPGQRWTDGCQLDCLCEGQGLGRYTCTEICPDYSNQPTPPTIPPQATLIPGVNRNACVYNGVMYFQDSHWNDGCEFTCVCEDSTLNKYRCDQRCPRYDSVPTGCSLETDPQDSCCQVVICDPSAVPNPAPVPYPTPYPIPAKLPGKTTGQSVGNTTGFCQYNGVSYRQGDMWDDGCEATCVCLDQRTGIYDCIERCVEFLQLPMTCQLVSDPNDSCCSVPKCGGEPTSTSSTISPAPGSPPTPSPKPGTTSPTVSPAPGSPPTPSPKPGTTSPTVSPAPGSPPTPSPKPGTTSPTVSPAPGSPPTPSPKPGTTSPTVSPAPGSPPTPSPKPGTTSPTVSPAPGSPPTPSPKPGTTSPTVSPAPGSPPAPSPKPGTTSPTVSPAPGSPPTPSPKPGTTSPTVSPAPGSPPTPSPKPGTTSPTVSPAPGSPPTPSPKPGTTSPTVSPAPGSPPTPSPKPGTTSPTELLPQQFPLHRSLTPTTASPTPILSPNSNPTPSSTLTPRSDVCVYNGQWYTQDQVWYDGCSQVCRCENSRLNYTMCNQRCKQYLNVPDTCTMIADPDDPACCLIPDCDPGTGQTVTGLTGRVTGFGTPPSGITQTPIYGTYTPVPLANVCLYKGVAYAAGQRWRDGCEFSCECLNGITGRYECVEICPSYPNPGGCPLVREPLNPCCLVPSCTPDPGATPLLTPTPYPLQVSTLVPQTAFCVYQGTPYKQYAQWHDGCALNCRCEDASLNQINCDQRCPDYSNFPDTCTLITDPTDACCQVPLCVPTPGATPSPGLSPSLTVTGVRGSFTGSSGTPADPNRQGDSPGLRTGQLGVRQMLGFSNSSARVQLRFNDSCAGAQLGFNNSCARAQLRFNNRSASA</sequence>
<feature type="compositionally biased region" description="Low complexity" evidence="7">
    <location>
        <begin position="2103"/>
        <end position="2113"/>
    </location>
</feature>
<feature type="domain" description="VWFC" evidence="9">
    <location>
        <begin position="1550"/>
        <end position="1616"/>
    </location>
</feature>
<dbReference type="Gene3D" id="3.40.50.410">
    <property type="entry name" value="von Willebrand factor, type A domain"/>
    <property type="match status" value="2"/>
</dbReference>
<dbReference type="SMART" id="SM00214">
    <property type="entry name" value="VWC"/>
    <property type="match status" value="16"/>
</dbReference>
<feature type="domain" description="VWFC" evidence="9">
    <location>
        <begin position="1636"/>
        <end position="1704"/>
    </location>
</feature>
<dbReference type="PROSITE" id="PS51670">
    <property type="entry name" value="SHKT"/>
    <property type="match status" value="1"/>
</dbReference>
<feature type="compositionally biased region" description="Pro residues" evidence="7">
    <location>
        <begin position="2051"/>
        <end position="2060"/>
    </location>
</feature>
<gene>
    <name evidence="12" type="ORF">RRG08_064498</name>
</gene>
<feature type="region of interest" description="Disordered" evidence="7">
    <location>
        <begin position="2538"/>
        <end position="2565"/>
    </location>
</feature>
<feature type="compositionally biased region" description="Low complexity" evidence="7">
    <location>
        <begin position="1978"/>
        <end position="1987"/>
    </location>
</feature>
<feature type="compositionally biased region" description="Low complexity" evidence="7">
    <location>
        <begin position="2019"/>
        <end position="2029"/>
    </location>
</feature>
<feature type="domain" description="VWFC" evidence="9">
    <location>
        <begin position="677"/>
        <end position="742"/>
    </location>
</feature>
<feature type="domain" description="ShKT" evidence="11">
    <location>
        <begin position="430"/>
        <end position="463"/>
    </location>
</feature>
<feature type="compositionally biased region" description="Low complexity" evidence="7">
    <location>
        <begin position="2040"/>
        <end position="2050"/>
    </location>
</feature>
<feature type="compositionally biased region" description="Low complexity" evidence="7">
    <location>
        <begin position="2061"/>
        <end position="2071"/>
    </location>
</feature>
<feature type="domain" description="VWFC" evidence="9">
    <location>
        <begin position="899"/>
        <end position="964"/>
    </location>
</feature>
<feature type="compositionally biased region" description="Low complexity" evidence="7">
    <location>
        <begin position="2166"/>
        <end position="2176"/>
    </location>
</feature>
<feature type="compositionally biased region" description="Low complexity" evidence="7">
    <location>
        <begin position="2145"/>
        <end position="2155"/>
    </location>
</feature>
<evidence type="ECO:0000313" key="12">
    <source>
        <dbReference type="EMBL" id="KAK3786239.1"/>
    </source>
</evidence>
<dbReference type="PRINTS" id="PR00453">
    <property type="entry name" value="VWFADOMAIN"/>
</dbReference>
<feature type="compositionally biased region" description="Pro residues" evidence="7">
    <location>
        <begin position="2009"/>
        <end position="2018"/>
    </location>
</feature>
<dbReference type="FunFam" id="3.40.50.410:FF:000004">
    <property type="entry name" value="collagen alpha-6(VI) chain"/>
    <property type="match status" value="1"/>
</dbReference>
<evidence type="ECO:0000256" key="5">
    <source>
        <dbReference type="ARBA" id="ARBA00023180"/>
    </source>
</evidence>
<keyword evidence="5" id="KW-0325">Glycoprotein</keyword>
<dbReference type="PROSITE" id="PS50234">
    <property type="entry name" value="VWFA"/>
    <property type="match status" value="2"/>
</dbReference>
<feature type="domain" description="VWFC" evidence="9">
    <location>
        <begin position="2362"/>
        <end position="2427"/>
    </location>
</feature>
<dbReference type="InterPro" id="IPR002035">
    <property type="entry name" value="VWF_A"/>
</dbReference>
<keyword evidence="2" id="KW-0964">Secreted</keyword>
<dbReference type="Pfam" id="PF01549">
    <property type="entry name" value="ShK"/>
    <property type="match status" value="2"/>
</dbReference>
<feature type="compositionally biased region" description="Pro residues" evidence="7">
    <location>
        <begin position="2135"/>
        <end position="2144"/>
    </location>
</feature>
<feature type="compositionally biased region" description="Pro residues" evidence="7">
    <location>
        <begin position="2156"/>
        <end position="2165"/>
    </location>
</feature>
<dbReference type="Proteomes" id="UP001283361">
    <property type="component" value="Unassembled WGS sequence"/>
</dbReference>
<evidence type="ECO:0000313" key="13">
    <source>
        <dbReference type="Proteomes" id="UP001283361"/>
    </source>
</evidence>
<keyword evidence="3 8" id="KW-0732">Signal</keyword>
<reference evidence="12" key="1">
    <citation type="journal article" date="2023" name="G3 (Bethesda)">
        <title>A reference genome for the long-term kleptoplast-retaining sea slug Elysia crispata morphotype clarki.</title>
        <authorList>
            <person name="Eastman K.E."/>
            <person name="Pendleton A.L."/>
            <person name="Shaikh M.A."/>
            <person name="Suttiyut T."/>
            <person name="Ogas R."/>
            <person name="Tomko P."/>
            <person name="Gavelis G."/>
            <person name="Widhalm J.R."/>
            <person name="Wisecaver J.H."/>
        </authorList>
    </citation>
    <scope>NUCLEOTIDE SEQUENCE</scope>
    <source>
        <strain evidence="12">ECLA1</strain>
    </source>
</reference>
<dbReference type="CDD" id="cd01472">
    <property type="entry name" value="vWA_collagen"/>
    <property type="match status" value="1"/>
</dbReference>
<dbReference type="Pfam" id="PF00092">
    <property type="entry name" value="VWA"/>
    <property type="match status" value="2"/>
</dbReference>
<evidence type="ECO:0000256" key="6">
    <source>
        <dbReference type="PROSITE-ProRule" id="PRU01005"/>
    </source>
</evidence>
<name>A0AAE1DX51_9GAST</name>
<dbReference type="SMART" id="SM00327">
    <property type="entry name" value="VWA"/>
    <property type="match status" value="2"/>
</dbReference>
<feature type="domain" description="VWFA" evidence="10">
    <location>
        <begin position="29"/>
        <end position="204"/>
    </location>
</feature>